<accession>A0A644XQV9</accession>
<dbReference type="InterPro" id="IPR000641">
    <property type="entry name" value="CbxX/CfxQ"/>
</dbReference>
<dbReference type="FunFam" id="3.40.50.300:FF:000216">
    <property type="entry name" value="Type VII secretion ATPase EccA"/>
    <property type="match status" value="1"/>
</dbReference>
<evidence type="ECO:0000256" key="4">
    <source>
        <dbReference type="SAM" id="MobiDB-lite"/>
    </source>
</evidence>
<dbReference type="PRINTS" id="PR00820">
    <property type="entry name" value="CBXXCFQX"/>
</dbReference>
<dbReference type="EMBL" id="VSSQ01003020">
    <property type="protein sequence ID" value="MPM18622.1"/>
    <property type="molecule type" value="Genomic_DNA"/>
</dbReference>
<evidence type="ECO:0000256" key="2">
    <source>
        <dbReference type="ARBA" id="ARBA00022741"/>
    </source>
</evidence>
<dbReference type="PANTHER" id="PTHR43392:SF2">
    <property type="entry name" value="AAA-TYPE ATPASE FAMILY PROTEIN _ ANKYRIN REPEAT FAMILY PROTEIN"/>
    <property type="match status" value="1"/>
</dbReference>
<dbReference type="InterPro" id="IPR000470">
    <property type="entry name" value="CbxX/CfqX_mono"/>
</dbReference>
<dbReference type="Gene3D" id="3.40.50.300">
    <property type="entry name" value="P-loop containing nucleotide triphosphate hydrolases"/>
    <property type="match status" value="1"/>
</dbReference>
<dbReference type="PANTHER" id="PTHR43392">
    <property type="entry name" value="AAA-TYPE ATPASE FAMILY PROTEIN / ANKYRIN REPEAT FAMILY PROTEIN"/>
    <property type="match status" value="1"/>
</dbReference>
<name>A0A644XQV9_9ZZZZ</name>
<dbReference type="CDD" id="cd00009">
    <property type="entry name" value="AAA"/>
    <property type="match status" value="1"/>
</dbReference>
<comment type="caution">
    <text evidence="6">The sequence shown here is derived from an EMBL/GenBank/DDBJ whole genome shotgun (WGS) entry which is preliminary data.</text>
</comment>
<protein>
    <recommendedName>
        <fullName evidence="5">AAA+ ATPase domain-containing protein</fullName>
    </recommendedName>
</protein>
<sequence length="475" mass="51926">MGGPLSAAEVHKQYDEAVSAFRRQIGEPALRLQFGREADPFLRKCALGVWHADGGAITPGYVEYYEAVYCKGNPVPSTLFWELSTAVGEYPGFVSPAFFARLRAYDRQTGQALSRRFVDTFTLMLLLFAAVDGVVSEREAAFVNKCADGLTALCDRDGVAGGKTPLDVRDFITRKPEGPPPTPMAQAEGAGAAEAGDAASPAEPEPSLEELLAELDSLCGLEKVKADVKNLINLVKVRKLREENGLPVPPMSLHLVFMGNPGTGKTTVARLLAKIYHAVGVLSKGQLVEVDRSGLVAGFVGQTALKTTEVIQKALGGVLFIDEAYALSNQDSPNDFGREAIEVILKMMEDNRKDLIVIVAGYTELMGRFISSNPGLESRFNKYFYFEDYNGGQLMEIFSSMCDKNGYTMDEETRAFAAAGLTELYEQRDENFGNARDVRNVFERAVARQANRLAVMEHPDKDSLMALTVSDLEEE</sequence>
<organism evidence="6">
    <name type="scientific">bioreactor metagenome</name>
    <dbReference type="NCBI Taxonomy" id="1076179"/>
    <lineage>
        <taxon>unclassified sequences</taxon>
        <taxon>metagenomes</taxon>
        <taxon>ecological metagenomes</taxon>
    </lineage>
</organism>
<evidence type="ECO:0000256" key="1">
    <source>
        <dbReference type="ARBA" id="ARBA00010378"/>
    </source>
</evidence>
<comment type="similarity">
    <text evidence="1">Belongs to the CbxX/CfxQ family.</text>
</comment>
<dbReference type="Pfam" id="PF00004">
    <property type="entry name" value="AAA"/>
    <property type="match status" value="1"/>
</dbReference>
<feature type="region of interest" description="Disordered" evidence="4">
    <location>
        <begin position="172"/>
        <end position="206"/>
    </location>
</feature>
<reference evidence="6" key="1">
    <citation type="submission" date="2019-08" db="EMBL/GenBank/DDBJ databases">
        <authorList>
            <person name="Kucharzyk K."/>
            <person name="Murdoch R.W."/>
            <person name="Higgins S."/>
            <person name="Loffler F."/>
        </authorList>
    </citation>
    <scope>NUCLEOTIDE SEQUENCE</scope>
</reference>
<dbReference type="SMART" id="SM00382">
    <property type="entry name" value="AAA"/>
    <property type="match status" value="1"/>
</dbReference>
<dbReference type="InterPro" id="IPR041627">
    <property type="entry name" value="AAA_lid_6"/>
</dbReference>
<dbReference type="Gene3D" id="1.10.8.60">
    <property type="match status" value="1"/>
</dbReference>
<dbReference type="InterPro" id="IPR050773">
    <property type="entry name" value="CbxX/CfxQ_RuBisCO_ESX"/>
</dbReference>
<keyword evidence="2" id="KW-0547">Nucleotide-binding</keyword>
<dbReference type="GO" id="GO:0016887">
    <property type="term" value="F:ATP hydrolysis activity"/>
    <property type="evidence" value="ECO:0007669"/>
    <property type="project" value="InterPro"/>
</dbReference>
<dbReference type="SUPFAM" id="SSF52540">
    <property type="entry name" value="P-loop containing nucleoside triphosphate hydrolases"/>
    <property type="match status" value="1"/>
</dbReference>
<dbReference type="Pfam" id="PF17866">
    <property type="entry name" value="AAA_lid_6"/>
    <property type="match status" value="1"/>
</dbReference>
<feature type="compositionally biased region" description="Low complexity" evidence="4">
    <location>
        <begin position="187"/>
        <end position="202"/>
    </location>
</feature>
<evidence type="ECO:0000259" key="5">
    <source>
        <dbReference type="SMART" id="SM00382"/>
    </source>
</evidence>
<keyword evidence="3" id="KW-0067">ATP-binding</keyword>
<proteinExistence type="inferred from homology"/>
<gene>
    <name evidence="6" type="ORF">SDC9_65035</name>
</gene>
<dbReference type="InterPro" id="IPR003959">
    <property type="entry name" value="ATPase_AAA_core"/>
</dbReference>
<feature type="domain" description="AAA+ ATPase" evidence="5">
    <location>
        <begin position="251"/>
        <end position="390"/>
    </location>
</feature>
<evidence type="ECO:0000313" key="6">
    <source>
        <dbReference type="EMBL" id="MPM18622.1"/>
    </source>
</evidence>
<dbReference type="InterPro" id="IPR003593">
    <property type="entry name" value="AAA+_ATPase"/>
</dbReference>
<dbReference type="GO" id="GO:0005524">
    <property type="term" value="F:ATP binding"/>
    <property type="evidence" value="ECO:0007669"/>
    <property type="project" value="UniProtKB-KW"/>
</dbReference>
<dbReference type="AlphaFoldDB" id="A0A644XQV9"/>
<dbReference type="PRINTS" id="PR00819">
    <property type="entry name" value="CBXCFQXSUPER"/>
</dbReference>
<evidence type="ECO:0000256" key="3">
    <source>
        <dbReference type="ARBA" id="ARBA00022840"/>
    </source>
</evidence>
<dbReference type="InterPro" id="IPR027417">
    <property type="entry name" value="P-loop_NTPase"/>
</dbReference>